<name>L8JQF5_9BACT</name>
<keyword evidence="5" id="KW-0472">Membrane</keyword>
<evidence type="ECO:0000256" key="4">
    <source>
        <dbReference type="PROSITE-ProRule" id="PRU00433"/>
    </source>
</evidence>
<dbReference type="InterPro" id="IPR009056">
    <property type="entry name" value="Cyt_c-like_dom"/>
</dbReference>
<feature type="transmembrane region" description="Helical" evidence="5">
    <location>
        <begin position="141"/>
        <end position="166"/>
    </location>
</feature>
<comment type="caution">
    <text evidence="7">The sequence shown here is derived from an EMBL/GenBank/DDBJ whole genome shotgun (WGS) entry which is preliminary data.</text>
</comment>
<keyword evidence="3 4" id="KW-0408">Iron</keyword>
<sequence length="175" mass="19299">MVLLEGKQLFNTHCGSCHSLCQQRIGPPLAGVTDRRPVSWLFDFIASSQKVIQNGDPYAGFLYQQYNNAIMPDFNFLSQEKVLAILGYINAASSAPSHIAGVNGRPLRDAQELKQPGEFPLQGKVTAMEDEQEGSAGTKYLILKVVIFVVATLSMLAHILYVASLWKKGKAKFRI</sequence>
<keyword evidence="2 4" id="KW-0479">Metal-binding</keyword>
<accession>L8JQF5</accession>
<dbReference type="Proteomes" id="UP000011135">
    <property type="component" value="Unassembled WGS sequence"/>
</dbReference>
<evidence type="ECO:0000256" key="2">
    <source>
        <dbReference type="ARBA" id="ARBA00022723"/>
    </source>
</evidence>
<dbReference type="InterPro" id="IPR036909">
    <property type="entry name" value="Cyt_c-like_dom_sf"/>
</dbReference>
<dbReference type="STRING" id="1237149.C900_03697"/>
<dbReference type="PROSITE" id="PS51007">
    <property type="entry name" value="CYTC"/>
    <property type="match status" value="1"/>
</dbReference>
<dbReference type="eggNOG" id="COG2010">
    <property type="taxonomic scope" value="Bacteria"/>
</dbReference>
<evidence type="ECO:0000259" key="6">
    <source>
        <dbReference type="PROSITE" id="PS51007"/>
    </source>
</evidence>
<keyword evidence="5" id="KW-0812">Transmembrane</keyword>
<keyword evidence="1 4" id="KW-0349">Heme</keyword>
<evidence type="ECO:0000256" key="1">
    <source>
        <dbReference type="ARBA" id="ARBA00022617"/>
    </source>
</evidence>
<protein>
    <submittedName>
        <fullName evidence="7">Cytochrome c3</fullName>
    </submittedName>
</protein>
<proteinExistence type="predicted"/>
<dbReference type="SUPFAM" id="SSF46626">
    <property type="entry name" value="Cytochrome c"/>
    <property type="match status" value="1"/>
</dbReference>
<gene>
    <name evidence="7" type="ORF">C900_03697</name>
</gene>
<dbReference type="EMBL" id="AMZN01000053">
    <property type="protein sequence ID" value="ELR70443.1"/>
    <property type="molecule type" value="Genomic_DNA"/>
</dbReference>
<evidence type="ECO:0000256" key="3">
    <source>
        <dbReference type="ARBA" id="ARBA00023004"/>
    </source>
</evidence>
<organism evidence="7 8">
    <name type="scientific">Fulvivirga imtechensis AK7</name>
    <dbReference type="NCBI Taxonomy" id="1237149"/>
    <lineage>
        <taxon>Bacteria</taxon>
        <taxon>Pseudomonadati</taxon>
        <taxon>Bacteroidota</taxon>
        <taxon>Cytophagia</taxon>
        <taxon>Cytophagales</taxon>
        <taxon>Fulvivirgaceae</taxon>
        <taxon>Fulvivirga</taxon>
    </lineage>
</organism>
<reference evidence="7 8" key="1">
    <citation type="submission" date="2012-12" db="EMBL/GenBank/DDBJ databases">
        <title>Genome assembly of Fulvivirga imtechensis AK7.</title>
        <authorList>
            <person name="Nupur N."/>
            <person name="Khatri I."/>
            <person name="Kumar R."/>
            <person name="Subramanian S."/>
            <person name="Pinnaka A."/>
        </authorList>
    </citation>
    <scope>NUCLEOTIDE SEQUENCE [LARGE SCALE GENOMIC DNA]</scope>
    <source>
        <strain evidence="7 8">AK7</strain>
    </source>
</reference>
<dbReference type="Gene3D" id="1.10.760.10">
    <property type="entry name" value="Cytochrome c-like domain"/>
    <property type="match status" value="1"/>
</dbReference>
<dbReference type="Pfam" id="PF00034">
    <property type="entry name" value="Cytochrom_C"/>
    <property type="match status" value="1"/>
</dbReference>
<keyword evidence="5" id="KW-1133">Transmembrane helix</keyword>
<keyword evidence="8" id="KW-1185">Reference proteome</keyword>
<dbReference type="GO" id="GO:0046872">
    <property type="term" value="F:metal ion binding"/>
    <property type="evidence" value="ECO:0007669"/>
    <property type="project" value="UniProtKB-KW"/>
</dbReference>
<evidence type="ECO:0000313" key="7">
    <source>
        <dbReference type="EMBL" id="ELR70443.1"/>
    </source>
</evidence>
<evidence type="ECO:0000313" key="8">
    <source>
        <dbReference type="Proteomes" id="UP000011135"/>
    </source>
</evidence>
<feature type="domain" description="Cytochrome c" evidence="6">
    <location>
        <begin position="1"/>
        <end position="93"/>
    </location>
</feature>
<evidence type="ECO:0000256" key="5">
    <source>
        <dbReference type="SAM" id="Phobius"/>
    </source>
</evidence>
<dbReference type="GO" id="GO:0020037">
    <property type="term" value="F:heme binding"/>
    <property type="evidence" value="ECO:0007669"/>
    <property type="project" value="InterPro"/>
</dbReference>
<dbReference type="AlphaFoldDB" id="L8JQF5"/>
<dbReference type="GO" id="GO:0009055">
    <property type="term" value="F:electron transfer activity"/>
    <property type="evidence" value="ECO:0007669"/>
    <property type="project" value="InterPro"/>
</dbReference>